<dbReference type="InterPro" id="IPR017972">
    <property type="entry name" value="Cyt_P450_CS"/>
</dbReference>
<dbReference type="PANTHER" id="PTHR46696">
    <property type="entry name" value="P450, PUTATIVE (EUROFUNG)-RELATED"/>
    <property type="match status" value="1"/>
</dbReference>
<dbReference type="InterPro" id="IPR036396">
    <property type="entry name" value="Cyt_P450_sf"/>
</dbReference>
<dbReference type="Pfam" id="PF00067">
    <property type="entry name" value="p450"/>
    <property type="match status" value="1"/>
</dbReference>
<gene>
    <name evidence="8" type="ORF">DBW98_00010</name>
</gene>
<evidence type="ECO:0000256" key="2">
    <source>
        <dbReference type="ARBA" id="ARBA00022617"/>
    </source>
</evidence>
<dbReference type="GO" id="GO:0020037">
    <property type="term" value="F:heme binding"/>
    <property type="evidence" value="ECO:0007669"/>
    <property type="project" value="InterPro"/>
</dbReference>
<evidence type="ECO:0000256" key="5">
    <source>
        <dbReference type="ARBA" id="ARBA00023004"/>
    </source>
</evidence>
<evidence type="ECO:0000313" key="8">
    <source>
        <dbReference type="EMBL" id="RCL39622.1"/>
    </source>
</evidence>
<dbReference type="GO" id="GO:0006707">
    <property type="term" value="P:cholesterol catabolic process"/>
    <property type="evidence" value="ECO:0007669"/>
    <property type="project" value="TreeGrafter"/>
</dbReference>
<keyword evidence="3 7" id="KW-0479">Metal-binding</keyword>
<dbReference type="GO" id="GO:0008395">
    <property type="term" value="F:steroid hydroxylase activity"/>
    <property type="evidence" value="ECO:0007669"/>
    <property type="project" value="TreeGrafter"/>
</dbReference>
<comment type="similarity">
    <text evidence="1 7">Belongs to the cytochrome P450 family.</text>
</comment>
<dbReference type="Gene3D" id="1.10.630.10">
    <property type="entry name" value="Cytochrome P450"/>
    <property type="match status" value="1"/>
</dbReference>
<evidence type="ECO:0000256" key="1">
    <source>
        <dbReference type="ARBA" id="ARBA00010617"/>
    </source>
</evidence>
<dbReference type="PRINTS" id="PR00385">
    <property type="entry name" value="P450"/>
</dbReference>
<dbReference type="GO" id="GO:0036199">
    <property type="term" value="F:cholest-4-en-3-one 26-monooxygenase activity"/>
    <property type="evidence" value="ECO:0007669"/>
    <property type="project" value="TreeGrafter"/>
</dbReference>
<dbReference type="SUPFAM" id="SSF48264">
    <property type="entry name" value="Cytochrome P450"/>
    <property type="match status" value="1"/>
</dbReference>
<keyword evidence="5 7" id="KW-0408">Iron</keyword>
<keyword evidence="2 7" id="KW-0349">Heme</keyword>
<dbReference type="EMBL" id="QOPC01000001">
    <property type="protein sequence ID" value="RCL39622.1"/>
    <property type="molecule type" value="Genomic_DNA"/>
</dbReference>
<sequence>MAEPVSISNAIAKKTFSSNAHLPIHEFESDVNLTDLDLFTNGQPFDEFKKMREKAPVYLHAPFFNDPEPGFWSLTRHEDILKVSSDPKTFSSQAGTGTMITLGSEDRRHPKLWRSAVDHMLNLDGDLHINLRREHMPFFKPNYVADLRIKVSAKVQALLDDINTSEPCNFVTAFSQQLPIFTLSEILGIPETDRQKLVTWMEFLELAQYIQVEQMKKELEGQKTNEPVDTNMLEMFNNMIDEMFEYGRDIMNAKRKNPSDDLLSAIANAELEGQQLSPEFLDGSWLLIIFAGNDTTRNTLSGAIKLLTENPDQKQKLIDNPELMPNFLQECIRMISPVMHMRRTTTCKTEVGGQLMGPGEKLVMWYGAANRDPDIFLNPDKFDIERANADKHLAFGIGRHTCIGKPVALMQLEESYKQILARFPDIHMSGDWKVAPNNFVHAIQEMPVKF</sequence>
<keyword evidence="6 7" id="KW-0503">Monooxygenase</keyword>
<dbReference type="PROSITE" id="PS00086">
    <property type="entry name" value="CYTOCHROME_P450"/>
    <property type="match status" value="1"/>
</dbReference>
<dbReference type="InterPro" id="IPR002397">
    <property type="entry name" value="Cyt_P450_B"/>
</dbReference>
<reference evidence="8 9" key="1">
    <citation type="journal article" date="2018" name="Microbiome">
        <title>Fine metagenomic profile of the Mediterranean stratified and mixed water columns revealed by assembly and recruitment.</title>
        <authorList>
            <person name="Haro-Moreno J.M."/>
            <person name="Lopez-Perez M."/>
            <person name="De La Torre J.R."/>
            <person name="Picazo A."/>
            <person name="Camacho A."/>
            <person name="Rodriguez-Valera F."/>
        </authorList>
    </citation>
    <scope>NUCLEOTIDE SEQUENCE [LARGE SCALE GENOMIC DNA]</scope>
    <source>
        <strain evidence="8">MED-G84</strain>
    </source>
</reference>
<dbReference type="InterPro" id="IPR001128">
    <property type="entry name" value="Cyt_P450"/>
</dbReference>
<dbReference type="PRINTS" id="PR00359">
    <property type="entry name" value="BP450"/>
</dbReference>
<evidence type="ECO:0000256" key="6">
    <source>
        <dbReference type="ARBA" id="ARBA00023033"/>
    </source>
</evidence>
<evidence type="ECO:0000256" key="7">
    <source>
        <dbReference type="RuleBase" id="RU000461"/>
    </source>
</evidence>
<name>A0A368BS29_9GAMM</name>
<evidence type="ECO:0000256" key="4">
    <source>
        <dbReference type="ARBA" id="ARBA00023002"/>
    </source>
</evidence>
<dbReference type="PANTHER" id="PTHR46696:SF4">
    <property type="entry name" value="BIOTIN BIOSYNTHESIS CYTOCHROME P450"/>
    <property type="match status" value="1"/>
</dbReference>
<proteinExistence type="inferred from homology"/>
<evidence type="ECO:0000313" key="9">
    <source>
        <dbReference type="Proteomes" id="UP000253032"/>
    </source>
</evidence>
<comment type="caution">
    <text evidence="8">The sequence shown here is derived from an EMBL/GenBank/DDBJ whole genome shotgun (WGS) entry which is preliminary data.</text>
</comment>
<dbReference type="Proteomes" id="UP000253032">
    <property type="component" value="Unassembled WGS sequence"/>
</dbReference>
<organism evidence="8 9">
    <name type="scientific">SAR86 cluster bacterium</name>
    <dbReference type="NCBI Taxonomy" id="2030880"/>
    <lineage>
        <taxon>Bacteria</taxon>
        <taxon>Pseudomonadati</taxon>
        <taxon>Pseudomonadota</taxon>
        <taxon>Gammaproteobacteria</taxon>
        <taxon>SAR86 cluster</taxon>
    </lineage>
</organism>
<protein>
    <submittedName>
        <fullName evidence="8">Cytochrome P450</fullName>
    </submittedName>
</protein>
<dbReference type="GO" id="GO:0005506">
    <property type="term" value="F:iron ion binding"/>
    <property type="evidence" value="ECO:0007669"/>
    <property type="project" value="InterPro"/>
</dbReference>
<accession>A0A368BS29</accession>
<dbReference type="AlphaFoldDB" id="A0A368BS29"/>
<keyword evidence="4 7" id="KW-0560">Oxidoreductase</keyword>
<dbReference type="FunFam" id="1.10.630.10:FF:000018">
    <property type="entry name" value="Cytochrome P450 monooxygenase"/>
    <property type="match status" value="1"/>
</dbReference>
<evidence type="ECO:0000256" key="3">
    <source>
        <dbReference type="ARBA" id="ARBA00022723"/>
    </source>
</evidence>